<evidence type="ECO:0008006" key="2">
    <source>
        <dbReference type="Google" id="ProtNLM"/>
    </source>
</evidence>
<dbReference type="EMBL" id="UINC01200758">
    <property type="protein sequence ID" value="SVE19784.1"/>
    <property type="molecule type" value="Genomic_DNA"/>
</dbReference>
<accession>A0A383BIN2</accession>
<protein>
    <recommendedName>
        <fullName evidence="2">Luciferase-like domain-containing protein</fullName>
    </recommendedName>
</protein>
<proteinExistence type="predicted"/>
<sequence length="39" mass="4410">MNKRTGRIHFGVSVPQIKRSWEETATAALTFEDLGFDSL</sequence>
<evidence type="ECO:0000313" key="1">
    <source>
        <dbReference type="EMBL" id="SVE19784.1"/>
    </source>
</evidence>
<organism evidence="1">
    <name type="scientific">marine metagenome</name>
    <dbReference type="NCBI Taxonomy" id="408172"/>
    <lineage>
        <taxon>unclassified sequences</taxon>
        <taxon>metagenomes</taxon>
        <taxon>ecological metagenomes</taxon>
    </lineage>
</organism>
<feature type="non-terminal residue" evidence="1">
    <location>
        <position position="39"/>
    </location>
</feature>
<dbReference type="AlphaFoldDB" id="A0A383BIN2"/>
<name>A0A383BIN2_9ZZZZ</name>
<gene>
    <name evidence="1" type="ORF">METZ01_LOCUS472638</name>
</gene>
<reference evidence="1" key="1">
    <citation type="submission" date="2018-05" db="EMBL/GenBank/DDBJ databases">
        <authorList>
            <person name="Lanie J.A."/>
            <person name="Ng W.-L."/>
            <person name="Kazmierczak K.M."/>
            <person name="Andrzejewski T.M."/>
            <person name="Davidsen T.M."/>
            <person name="Wayne K.J."/>
            <person name="Tettelin H."/>
            <person name="Glass J.I."/>
            <person name="Rusch D."/>
            <person name="Podicherti R."/>
            <person name="Tsui H.-C.T."/>
            <person name="Winkler M.E."/>
        </authorList>
    </citation>
    <scope>NUCLEOTIDE SEQUENCE</scope>
</reference>